<evidence type="ECO:0000256" key="1">
    <source>
        <dbReference type="ARBA" id="ARBA00005234"/>
    </source>
</evidence>
<name>A0A9W9Z9Q6_9CNID</name>
<accession>A0A9W9Z9Q6</accession>
<sequence>MTRLRIKQRNVKQKAKVKDQLDHSRIAIHTPAADVKSKANYVINLDDISSENVPIDIGVLADVLHHDDNFRYPRRMLGNTKFPNVDSTLVNFSLTTSTRNLADPIMVKRLPPLSVLEKIANKLTSASNGKPTLVAQIPSYGDFNIDGIRILQRFHRLKCLHAAVTFEIKWLKTAFLKTGDLQKEVTEALLDRWNREGTYLASYGNYRISSQELSLLCGERYLSDEIINFLGQKYCDKANEEMQECQNILLPSYLSTGNVDTVVEYICRHSDMGSVVNMFLPVHMNSCHWGLAIFSIVDQTVFFDDGYHCSIPENLKQNAEQIIQIIFKTTGNVRFQPTKWNGIRRFVVPMPDQPDNSNESADGCGSCGVAVICYIRDVCNGNTETFTWTYKDTPRLRAEMILEILGLST</sequence>
<feature type="domain" description="Ubiquitin-like protease family profile" evidence="4">
    <location>
        <begin position="206"/>
        <end position="378"/>
    </location>
</feature>
<dbReference type="OrthoDB" id="5964499at2759"/>
<evidence type="ECO:0000259" key="4">
    <source>
        <dbReference type="PROSITE" id="PS50600"/>
    </source>
</evidence>
<organism evidence="5 6">
    <name type="scientific">Desmophyllum pertusum</name>
    <dbReference type="NCBI Taxonomy" id="174260"/>
    <lineage>
        <taxon>Eukaryota</taxon>
        <taxon>Metazoa</taxon>
        <taxon>Cnidaria</taxon>
        <taxon>Anthozoa</taxon>
        <taxon>Hexacorallia</taxon>
        <taxon>Scleractinia</taxon>
        <taxon>Caryophylliina</taxon>
        <taxon>Caryophylliidae</taxon>
        <taxon>Desmophyllum</taxon>
    </lineage>
</organism>
<dbReference type="EMBL" id="MU826379">
    <property type="protein sequence ID" value="KAJ7377450.1"/>
    <property type="molecule type" value="Genomic_DNA"/>
</dbReference>
<dbReference type="SUPFAM" id="SSF54001">
    <property type="entry name" value="Cysteine proteinases"/>
    <property type="match status" value="1"/>
</dbReference>
<protein>
    <submittedName>
        <fullName evidence="5">Cysteine-type peptidase</fullName>
        <ecNumber evidence="5">3.4.22.68</ecNumber>
    </submittedName>
</protein>
<dbReference type="Proteomes" id="UP001163046">
    <property type="component" value="Unassembled WGS sequence"/>
</dbReference>
<dbReference type="PROSITE" id="PS50600">
    <property type="entry name" value="ULP_PROTEASE"/>
    <property type="match status" value="1"/>
</dbReference>
<evidence type="ECO:0000256" key="3">
    <source>
        <dbReference type="ARBA" id="ARBA00022801"/>
    </source>
</evidence>
<dbReference type="GO" id="GO:0008234">
    <property type="term" value="F:cysteine-type peptidase activity"/>
    <property type="evidence" value="ECO:0007669"/>
    <property type="project" value="InterPro"/>
</dbReference>
<keyword evidence="2" id="KW-0645">Protease</keyword>
<gene>
    <name evidence="5" type="primary">SENP5_3</name>
    <name evidence="5" type="ORF">OS493_029353</name>
</gene>
<dbReference type="InterPro" id="IPR003653">
    <property type="entry name" value="Peptidase_C48_C"/>
</dbReference>
<reference evidence="5" key="1">
    <citation type="submission" date="2023-01" db="EMBL/GenBank/DDBJ databases">
        <title>Genome assembly of the deep-sea coral Lophelia pertusa.</title>
        <authorList>
            <person name="Herrera S."/>
            <person name="Cordes E."/>
        </authorList>
    </citation>
    <scope>NUCLEOTIDE SEQUENCE</scope>
    <source>
        <strain evidence="5">USNM1676648</strain>
        <tissue evidence="5">Polyp</tissue>
    </source>
</reference>
<evidence type="ECO:0000313" key="5">
    <source>
        <dbReference type="EMBL" id="KAJ7377450.1"/>
    </source>
</evidence>
<comment type="similarity">
    <text evidence="1">Belongs to the peptidase C48 family.</text>
</comment>
<comment type="caution">
    <text evidence="5">The sequence shown here is derived from an EMBL/GenBank/DDBJ whole genome shotgun (WGS) entry which is preliminary data.</text>
</comment>
<dbReference type="InterPro" id="IPR038765">
    <property type="entry name" value="Papain-like_cys_pep_sf"/>
</dbReference>
<dbReference type="AlphaFoldDB" id="A0A9W9Z9Q6"/>
<dbReference type="GO" id="GO:0006508">
    <property type="term" value="P:proteolysis"/>
    <property type="evidence" value="ECO:0007669"/>
    <property type="project" value="UniProtKB-KW"/>
</dbReference>
<evidence type="ECO:0000313" key="6">
    <source>
        <dbReference type="Proteomes" id="UP001163046"/>
    </source>
</evidence>
<dbReference type="EC" id="3.4.22.68" evidence="5"/>
<dbReference type="Gene3D" id="3.40.395.10">
    <property type="entry name" value="Adenoviral Proteinase, Chain A"/>
    <property type="match status" value="1"/>
</dbReference>
<evidence type="ECO:0000256" key="2">
    <source>
        <dbReference type="ARBA" id="ARBA00022670"/>
    </source>
</evidence>
<proteinExistence type="inferred from homology"/>
<keyword evidence="6" id="KW-1185">Reference proteome</keyword>
<keyword evidence="3 5" id="KW-0378">Hydrolase</keyword>